<evidence type="ECO:0000259" key="11">
    <source>
        <dbReference type="Pfam" id="PF06702"/>
    </source>
</evidence>
<feature type="binding site" evidence="7">
    <location>
        <position position="261"/>
    </location>
    <ligand>
        <name>ATP</name>
        <dbReference type="ChEBI" id="CHEBI:30616"/>
    </ligand>
</feature>
<accession>A0A9D4NI49</accession>
<dbReference type="PANTHER" id="PTHR12450">
    <property type="entry name" value="DENTIN MATRIX PROTEIN 4 PROTEIN FAM20"/>
    <property type="match status" value="1"/>
</dbReference>
<keyword evidence="10" id="KW-0812">Transmembrane</keyword>
<evidence type="ECO:0000256" key="3">
    <source>
        <dbReference type="ARBA" id="ARBA00023034"/>
    </source>
</evidence>
<evidence type="ECO:0000256" key="1">
    <source>
        <dbReference type="ARBA" id="ARBA00004555"/>
    </source>
</evidence>
<evidence type="ECO:0000256" key="7">
    <source>
        <dbReference type="PIRSR" id="PIRSR624869-2"/>
    </source>
</evidence>
<dbReference type="GO" id="GO:0016773">
    <property type="term" value="F:phosphotransferase activity, alcohol group as acceptor"/>
    <property type="evidence" value="ECO:0007669"/>
    <property type="project" value="TreeGrafter"/>
</dbReference>
<keyword evidence="3" id="KW-0333">Golgi apparatus</keyword>
<feature type="active site" evidence="6">
    <location>
        <position position="433"/>
    </location>
</feature>
<keyword evidence="10" id="KW-1133">Transmembrane helix</keyword>
<comment type="caution">
    <text evidence="12">The sequence shown here is derived from an EMBL/GenBank/DDBJ whole genome shotgun (WGS) entry which is preliminary data.</text>
</comment>
<evidence type="ECO:0000256" key="6">
    <source>
        <dbReference type="PIRSR" id="PIRSR624869-1"/>
    </source>
</evidence>
<gene>
    <name evidence="12" type="ORF">DPMN_021187</name>
</gene>
<sequence length="550" mass="62731">TFMVLTQSELLSTMIRKMVRYVKILTVVALPVILVFTIVNVLLLSRLGHHSHETTLILKEKIYNKGSDGSSSKDAAAAIQRGLHAGAGPEFAAGHAKVEEERARERSADGETSKRRKEADDAPGANIVRDDRVEMKDQSIDAMIQKLKSSSSVLYFFPSFFWNLTMAEMTRKLGAVSRRSASTLEGYDSIKQKPDDPPLPHWKLVHRNIRRFSLYDPDDPNLEALMSDLRNLPITETEENEGGTQFKLNVRFSDGGRAVIKFMRYPREVEASENHYIFDDIERHVAEIAAFQLDKVLGFYRVPPTTGRKFNITSELKPIAPDSMYKTLFYSPAGNLCFFGKCDYYCNSAHAFCGHPDVIEGSVMSYLPSRNIATRKSWYQPWRRSYSKFRKAYWETNDDLCDKVRQDDPYNNGKILLDMIDSHTFDFLSGNKDRHSFATFKEWGNYTFPIMYDNGRGFGRQTYDAMSILAPLTQCCIIRKSTLLKYLKLYMGPERLSSLMEDALKPDPVAPVLIRPHLNALDRRLIKILQAVAKCIEEKGVSEVVQSDKF</sequence>
<keyword evidence="8" id="KW-0464">Manganese</keyword>
<feature type="compositionally biased region" description="Basic and acidic residues" evidence="9">
    <location>
        <begin position="96"/>
        <end position="120"/>
    </location>
</feature>
<feature type="transmembrane region" description="Helical" evidence="10">
    <location>
        <begin position="21"/>
        <end position="44"/>
    </location>
</feature>
<feature type="binding site" evidence="7">
    <location>
        <position position="453"/>
    </location>
    <ligand>
        <name>ATP</name>
        <dbReference type="ChEBI" id="CHEBI:30616"/>
    </ligand>
</feature>
<name>A0A9D4NI49_DREPO</name>
<reference evidence="12" key="1">
    <citation type="journal article" date="2019" name="bioRxiv">
        <title>The Genome of the Zebra Mussel, Dreissena polymorpha: A Resource for Invasive Species Research.</title>
        <authorList>
            <person name="McCartney M.A."/>
            <person name="Auch B."/>
            <person name="Kono T."/>
            <person name="Mallez S."/>
            <person name="Zhang Y."/>
            <person name="Obille A."/>
            <person name="Becker A."/>
            <person name="Abrahante J.E."/>
            <person name="Garbe J."/>
            <person name="Badalamenti J.P."/>
            <person name="Herman A."/>
            <person name="Mangelson H."/>
            <person name="Liachko I."/>
            <person name="Sullivan S."/>
            <person name="Sone E.D."/>
            <person name="Koren S."/>
            <person name="Silverstein K.A.T."/>
            <person name="Beckman K.B."/>
            <person name="Gohl D.M."/>
        </authorList>
    </citation>
    <scope>NUCLEOTIDE SEQUENCE</scope>
    <source>
        <strain evidence="12">Duluth1</strain>
        <tissue evidence="12">Whole animal</tissue>
    </source>
</reference>
<dbReference type="AlphaFoldDB" id="A0A9D4NI49"/>
<keyword evidence="8" id="KW-0479">Metal-binding</keyword>
<keyword evidence="10" id="KW-0472">Membrane</keyword>
<dbReference type="InterPro" id="IPR009581">
    <property type="entry name" value="FAM20_C"/>
</dbReference>
<evidence type="ECO:0000313" key="12">
    <source>
        <dbReference type="EMBL" id="KAH3897003.1"/>
    </source>
</evidence>
<feature type="non-terminal residue" evidence="12">
    <location>
        <position position="550"/>
    </location>
</feature>
<comment type="similarity">
    <text evidence="2">Belongs to the FAM20 family.</text>
</comment>
<dbReference type="PANTHER" id="PTHR12450:SF22">
    <property type="entry name" value="EXTRACELLULAR SERINE_THREONINE PROTEIN CG31145"/>
    <property type="match status" value="1"/>
</dbReference>
<dbReference type="Proteomes" id="UP000828390">
    <property type="component" value="Unassembled WGS sequence"/>
</dbReference>
<feature type="binding site" evidence="8">
    <location>
        <position position="453"/>
    </location>
    <ligand>
        <name>Mn(2+)</name>
        <dbReference type="ChEBI" id="CHEBI:29035"/>
    </ligand>
</feature>
<dbReference type="GO" id="GO:0005524">
    <property type="term" value="F:ATP binding"/>
    <property type="evidence" value="ECO:0007669"/>
    <property type="project" value="UniProtKB-KW"/>
</dbReference>
<feature type="binding site" evidence="7">
    <location>
        <position position="282"/>
    </location>
    <ligand>
        <name>ATP</name>
        <dbReference type="ChEBI" id="CHEBI:30616"/>
    </ligand>
</feature>
<feature type="binding site" evidence="7">
    <location>
        <position position="245"/>
    </location>
    <ligand>
        <name>ATP</name>
        <dbReference type="ChEBI" id="CHEBI:30616"/>
    </ligand>
</feature>
<evidence type="ECO:0000256" key="10">
    <source>
        <dbReference type="SAM" id="Phobius"/>
    </source>
</evidence>
<dbReference type="EMBL" id="JAIWYP010000001">
    <property type="protein sequence ID" value="KAH3897003.1"/>
    <property type="molecule type" value="Genomic_DNA"/>
</dbReference>
<comment type="cofactor">
    <cofactor evidence="8">
        <name>Mn(2+)</name>
        <dbReference type="ChEBI" id="CHEBI:29035"/>
    </cofactor>
</comment>
<keyword evidence="13" id="KW-1185">Reference proteome</keyword>
<comment type="subcellular location">
    <subcellularLocation>
        <location evidence="1">Golgi apparatus</location>
    </subcellularLocation>
</comment>
<evidence type="ECO:0000313" key="13">
    <source>
        <dbReference type="Proteomes" id="UP000828390"/>
    </source>
</evidence>
<keyword evidence="4" id="KW-1015">Disulfide bond</keyword>
<keyword evidence="5" id="KW-0325">Glycoprotein</keyword>
<dbReference type="GO" id="GO:0005794">
    <property type="term" value="C:Golgi apparatus"/>
    <property type="evidence" value="ECO:0007669"/>
    <property type="project" value="UniProtKB-SubCell"/>
</dbReference>
<evidence type="ECO:0000256" key="9">
    <source>
        <dbReference type="SAM" id="MobiDB-lite"/>
    </source>
</evidence>
<dbReference type="InterPro" id="IPR024869">
    <property type="entry name" value="FAM20"/>
</dbReference>
<feature type="domain" description="FAM20 C-terminal" evidence="11">
    <location>
        <begin position="329"/>
        <end position="545"/>
    </location>
</feature>
<organism evidence="12 13">
    <name type="scientific">Dreissena polymorpha</name>
    <name type="common">Zebra mussel</name>
    <name type="synonym">Mytilus polymorpha</name>
    <dbReference type="NCBI Taxonomy" id="45954"/>
    <lineage>
        <taxon>Eukaryota</taxon>
        <taxon>Metazoa</taxon>
        <taxon>Spiralia</taxon>
        <taxon>Lophotrochozoa</taxon>
        <taxon>Mollusca</taxon>
        <taxon>Bivalvia</taxon>
        <taxon>Autobranchia</taxon>
        <taxon>Heteroconchia</taxon>
        <taxon>Euheterodonta</taxon>
        <taxon>Imparidentia</taxon>
        <taxon>Neoheterodontei</taxon>
        <taxon>Myida</taxon>
        <taxon>Dreissenoidea</taxon>
        <taxon>Dreissenidae</taxon>
        <taxon>Dreissena</taxon>
    </lineage>
</organism>
<protein>
    <recommendedName>
        <fullName evidence="11">FAM20 C-terminal domain-containing protein</fullName>
    </recommendedName>
</protein>
<feature type="region of interest" description="Disordered" evidence="9">
    <location>
        <begin position="94"/>
        <end position="132"/>
    </location>
</feature>
<evidence type="ECO:0000256" key="2">
    <source>
        <dbReference type="ARBA" id="ARBA00006557"/>
    </source>
</evidence>
<evidence type="ECO:0000256" key="5">
    <source>
        <dbReference type="ARBA" id="ARBA00023180"/>
    </source>
</evidence>
<evidence type="ECO:0000256" key="4">
    <source>
        <dbReference type="ARBA" id="ARBA00023157"/>
    </source>
</evidence>
<feature type="binding site" evidence="8">
    <location>
        <position position="282"/>
    </location>
    <ligand>
        <name>Mn(2+)</name>
        <dbReference type="ChEBI" id="CHEBI:29035"/>
    </ligand>
</feature>
<evidence type="ECO:0000256" key="8">
    <source>
        <dbReference type="PIRSR" id="PIRSR624869-3"/>
    </source>
</evidence>
<proteinExistence type="inferred from homology"/>
<keyword evidence="7" id="KW-0067">ATP-binding</keyword>
<dbReference type="GO" id="GO:0046872">
    <property type="term" value="F:metal ion binding"/>
    <property type="evidence" value="ECO:0007669"/>
    <property type="project" value="UniProtKB-KW"/>
</dbReference>
<dbReference type="Pfam" id="PF06702">
    <property type="entry name" value="Fam20C"/>
    <property type="match status" value="1"/>
</dbReference>
<keyword evidence="7" id="KW-0547">Nucleotide-binding</keyword>
<reference evidence="12" key="2">
    <citation type="submission" date="2020-11" db="EMBL/GenBank/DDBJ databases">
        <authorList>
            <person name="McCartney M.A."/>
            <person name="Auch B."/>
            <person name="Kono T."/>
            <person name="Mallez S."/>
            <person name="Becker A."/>
            <person name="Gohl D.M."/>
            <person name="Silverstein K.A.T."/>
            <person name="Koren S."/>
            <person name="Bechman K.B."/>
            <person name="Herman A."/>
            <person name="Abrahante J.E."/>
            <person name="Garbe J."/>
        </authorList>
    </citation>
    <scope>NUCLEOTIDE SEQUENCE</scope>
    <source>
        <strain evidence="12">Duluth1</strain>
        <tissue evidence="12">Whole animal</tissue>
    </source>
</reference>